<keyword evidence="2" id="KW-0805">Transcription regulation</keyword>
<protein>
    <submittedName>
        <fullName evidence="5">Antitermination factor NusG</fullName>
    </submittedName>
</protein>
<dbReference type="PATRIC" id="fig|1411148.3.peg.2017"/>
<dbReference type="PANTHER" id="PTHR30265:SF4">
    <property type="entry name" value="KOW MOTIF FAMILY PROTEIN, EXPRESSED"/>
    <property type="match status" value="1"/>
</dbReference>
<dbReference type="AlphaFoldDB" id="W2C1X1"/>
<gene>
    <name evidence="5" type="ORF">N425_12200</name>
</gene>
<evidence type="ECO:0000256" key="1">
    <source>
        <dbReference type="ARBA" id="ARBA00022814"/>
    </source>
</evidence>
<proteinExistence type="predicted"/>
<dbReference type="Proteomes" id="UP000018837">
    <property type="component" value="Unassembled WGS sequence"/>
</dbReference>
<dbReference type="EMBL" id="AYUF01000492">
    <property type="protein sequence ID" value="ETK01053.1"/>
    <property type="molecule type" value="Genomic_DNA"/>
</dbReference>
<sequence length="173" mass="19936">MTEEELRRIRAARTQNWYVLYTAPRAEKKVEERLRERGVECYLPLHRSPQVWSDRVKMVDKPLFISYVFVRSTETEALNFVRQIYGVARVVFYNGRPAIVQPSEIEAIRAFLEQAANHPLTVGEEVEILSGALKQVSGVIQKIGRNRLRLFIEQIGVTVTVDLSEVAPVKRLK</sequence>
<evidence type="ECO:0000256" key="2">
    <source>
        <dbReference type="ARBA" id="ARBA00023015"/>
    </source>
</evidence>
<dbReference type="CDD" id="cd09895">
    <property type="entry name" value="NGN_SP_UpxY"/>
    <property type="match status" value="1"/>
</dbReference>
<reference evidence="5 6" key="1">
    <citation type="submission" date="2013-11" db="EMBL/GenBank/DDBJ databases">
        <title>Single cell genomics of uncultured Tannerella BU063 (oral taxon 286).</title>
        <authorList>
            <person name="Beall C.J."/>
            <person name="Campbell A.G."/>
            <person name="Griffen A.L."/>
            <person name="Podar M."/>
            <person name="Leys E.J."/>
        </authorList>
    </citation>
    <scope>NUCLEOTIDE SEQUENCE [LARGE SCALE GENOMIC DNA]</scope>
    <source>
        <strain evidence="5">Cell 2</strain>
    </source>
</reference>
<accession>W2C1X1</accession>
<name>W2C1X1_9BACT</name>
<dbReference type="SMART" id="SM00738">
    <property type="entry name" value="NGN"/>
    <property type="match status" value="1"/>
</dbReference>
<comment type="caution">
    <text evidence="5">The sequence shown here is derived from an EMBL/GenBank/DDBJ whole genome shotgun (WGS) entry which is preliminary data.</text>
</comment>
<keyword evidence="1" id="KW-0889">Transcription antitermination</keyword>
<evidence type="ECO:0000313" key="6">
    <source>
        <dbReference type="Proteomes" id="UP000018837"/>
    </source>
</evidence>
<evidence type="ECO:0000313" key="5">
    <source>
        <dbReference type="EMBL" id="ETK01053.1"/>
    </source>
</evidence>
<dbReference type="Pfam" id="PF02357">
    <property type="entry name" value="NusG"/>
    <property type="match status" value="1"/>
</dbReference>
<dbReference type="GO" id="GO:0006354">
    <property type="term" value="P:DNA-templated transcription elongation"/>
    <property type="evidence" value="ECO:0007669"/>
    <property type="project" value="InterPro"/>
</dbReference>
<dbReference type="PANTHER" id="PTHR30265">
    <property type="entry name" value="RHO-INTERACTING TRANSCRIPTION TERMINATION FACTOR NUSG"/>
    <property type="match status" value="1"/>
</dbReference>
<dbReference type="Gene3D" id="3.30.70.940">
    <property type="entry name" value="NusG, N-terminal domain"/>
    <property type="match status" value="1"/>
</dbReference>
<keyword evidence="3" id="KW-0804">Transcription</keyword>
<organism evidence="5 6">
    <name type="scientific">Tannerella sp. oral taxon BU063 isolate Cell 2</name>
    <dbReference type="NCBI Taxonomy" id="1411148"/>
    <lineage>
        <taxon>Bacteria</taxon>
        <taxon>Pseudomonadati</taxon>
        <taxon>Bacteroidota</taxon>
        <taxon>Bacteroidia</taxon>
        <taxon>Bacteroidales</taxon>
        <taxon>Tannerellaceae</taxon>
        <taxon>Tannerella</taxon>
    </lineage>
</organism>
<dbReference type="GO" id="GO:0031564">
    <property type="term" value="P:transcription antitermination"/>
    <property type="evidence" value="ECO:0007669"/>
    <property type="project" value="UniProtKB-KW"/>
</dbReference>
<dbReference type="NCBIfam" id="NF033644">
    <property type="entry name" value="antiterm_UpxY"/>
    <property type="match status" value="1"/>
</dbReference>
<dbReference type="SUPFAM" id="SSF82679">
    <property type="entry name" value="N-utilization substance G protein NusG, N-terminal domain"/>
    <property type="match status" value="1"/>
</dbReference>
<evidence type="ECO:0000259" key="4">
    <source>
        <dbReference type="SMART" id="SM00738"/>
    </source>
</evidence>
<feature type="domain" description="NusG-like N-terminal" evidence="4">
    <location>
        <begin position="14"/>
        <end position="112"/>
    </location>
</feature>
<dbReference type="InterPro" id="IPR043425">
    <property type="entry name" value="NusG-like"/>
</dbReference>
<dbReference type="SUPFAM" id="SSF50104">
    <property type="entry name" value="Translation proteins SH3-like domain"/>
    <property type="match status" value="1"/>
</dbReference>
<dbReference type="InterPro" id="IPR008991">
    <property type="entry name" value="Translation_prot_SH3-like_sf"/>
</dbReference>
<dbReference type="InterPro" id="IPR006645">
    <property type="entry name" value="NGN-like_dom"/>
</dbReference>
<dbReference type="InterPro" id="IPR036735">
    <property type="entry name" value="NGN_dom_sf"/>
</dbReference>
<evidence type="ECO:0000256" key="3">
    <source>
        <dbReference type="ARBA" id="ARBA00023163"/>
    </source>
</evidence>